<keyword evidence="2" id="KW-1185">Reference proteome</keyword>
<evidence type="ECO:0000313" key="1">
    <source>
        <dbReference type="EMBL" id="ALG13072.1"/>
    </source>
</evidence>
<reference evidence="1 2" key="1">
    <citation type="submission" date="2015-07" db="EMBL/GenBank/DDBJ databases">
        <title>Genome sequencing of Kibdelosporangium phytohabitans.</title>
        <authorList>
            <person name="Qin S."/>
            <person name="Xing K."/>
        </authorList>
    </citation>
    <scope>NUCLEOTIDE SEQUENCE [LARGE SCALE GENOMIC DNA]</scope>
    <source>
        <strain evidence="1 2">KLBMP1111</strain>
    </source>
</reference>
<proteinExistence type="predicted"/>
<organism evidence="1 2">
    <name type="scientific">Kibdelosporangium phytohabitans</name>
    <dbReference type="NCBI Taxonomy" id="860235"/>
    <lineage>
        <taxon>Bacteria</taxon>
        <taxon>Bacillati</taxon>
        <taxon>Actinomycetota</taxon>
        <taxon>Actinomycetes</taxon>
        <taxon>Pseudonocardiales</taxon>
        <taxon>Pseudonocardiaceae</taxon>
        <taxon>Kibdelosporangium</taxon>
    </lineage>
</organism>
<dbReference type="Proteomes" id="UP000063699">
    <property type="component" value="Chromosome"/>
</dbReference>
<sequence length="251" mass="27731">MGLDAFVMCRCWQDGLTSTPPFPAEWLEVQDNEVNLVEPHNTLENDIAVDTWRHDACAHTDMEAAAERLANWSHYRLFREALATVGWHHFPVLKAELPEANGGEMPASASAEALTELAHFDSQESVGTRTYLADEDTGVSVMVYVAAYRGETFVAPGLCAGMTPDGFFVIENDREVFNAKRFQQVIDDKGTRLAADGQEVAWPFDLFGTPPAKNLHITTRTLTPKDFEPITASLRKVCEVSVATGNPVAWC</sequence>
<dbReference type="KEGG" id="kphy:AOZ06_45000"/>
<protein>
    <submittedName>
        <fullName evidence="1">Uncharacterized protein</fullName>
    </submittedName>
</protein>
<evidence type="ECO:0000313" key="2">
    <source>
        <dbReference type="Proteomes" id="UP000063699"/>
    </source>
</evidence>
<dbReference type="EMBL" id="CP012752">
    <property type="protein sequence ID" value="ALG13072.1"/>
    <property type="molecule type" value="Genomic_DNA"/>
</dbReference>
<accession>A0A0N9IE80</accession>
<dbReference type="RefSeq" id="WP_054294962.1">
    <property type="nucleotide sequence ID" value="NZ_CP012752.1"/>
</dbReference>
<name>A0A0N9IE80_9PSEU</name>
<dbReference type="OrthoDB" id="3682124at2"/>
<dbReference type="AlphaFoldDB" id="A0A0N9IE80"/>
<gene>
    <name evidence="1" type="ORF">AOZ06_45000</name>
</gene>